<dbReference type="AlphaFoldDB" id="A0A133V6F8"/>
<dbReference type="EMBL" id="LHXX01000029">
    <property type="protein sequence ID" value="KXB02012.1"/>
    <property type="molecule type" value="Genomic_DNA"/>
</dbReference>
<feature type="non-terminal residue" evidence="1">
    <location>
        <position position="1"/>
    </location>
</feature>
<reference evidence="1 2" key="1">
    <citation type="journal article" date="2016" name="Sci. Rep.">
        <title>Metabolic traits of an uncultured archaeal lineage -MSBL1- from brine pools of the Red Sea.</title>
        <authorList>
            <person name="Mwirichia R."/>
            <person name="Alam I."/>
            <person name="Rashid M."/>
            <person name="Vinu M."/>
            <person name="Ba-Alawi W."/>
            <person name="Anthony Kamau A."/>
            <person name="Kamanda Ngugi D."/>
            <person name="Goker M."/>
            <person name="Klenk H.P."/>
            <person name="Bajic V."/>
            <person name="Stingl U."/>
        </authorList>
    </citation>
    <scope>NUCLEOTIDE SEQUENCE [LARGE SCALE GENOMIC DNA]</scope>
    <source>
        <strain evidence="1">SCGC-AAA261D19</strain>
    </source>
</reference>
<evidence type="ECO:0000313" key="2">
    <source>
        <dbReference type="Proteomes" id="UP000070400"/>
    </source>
</evidence>
<proteinExistence type="predicted"/>
<evidence type="ECO:0000313" key="1">
    <source>
        <dbReference type="EMBL" id="KXB02012.1"/>
    </source>
</evidence>
<organism evidence="1 2">
    <name type="scientific">candidate division MSBL1 archaeon SCGC-AAA261D19</name>
    <dbReference type="NCBI Taxonomy" id="1698273"/>
    <lineage>
        <taxon>Archaea</taxon>
        <taxon>Methanobacteriati</taxon>
        <taxon>Methanobacteriota</taxon>
        <taxon>candidate division MSBL1</taxon>
    </lineage>
</organism>
<comment type="caution">
    <text evidence="1">The sequence shown here is derived from an EMBL/GenBank/DDBJ whole genome shotgun (WGS) entry which is preliminary data.</text>
</comment>
<gene>
    <name evidence="1" type="ORF">AKJ43_02700</name>
</gene>
<protein>
    <submittedName>
        <fullName evidence="1">Uncharacterized protein</fullName>
    </submittedName>
</protein>
<keyword evidence="2" id="KW-1185">Reference proteome</keyword>
<name>A0A133V6F8_9EURY</name>
<sequence length="232" mass="26676">EAIKAAKKIESPSDIIEFADGLRERGYSSEARRFVSIGVDLNPHDGLKKWLADFDEAEGDIENALKLELDRFQSSPSPSQFQRVVGLAEELNQVDEYRSQLVSGLEKNGRFDILARIFFNEGELDRAWNYASRIGESGGYLASSTRIKEEIVKAGEDSRPDRAIEFYLDEVRRLIGERGRRNYKSAASYLKRIKRIYERMRRKKEWQQLIADLREEFSGLPACQDEFDKAGL</sequence>
<dbReference type="Proteomes" id="UP000070400">
    <property type="component" value="Unassembled WGS sequence"/>
</dbReference>
<accession>A0A133V6F8</accession>